<gene>
    <name evidence="5" type="ORF">SAMN05216210_2989</name>
</gene>
<dbReference type="InterPro" id="IPR011991">
    <property type="entry name" value="ArsR-like_HTH"/>
</dbReference>
<keyword evidence="2" id="KW-0238">DNA-binding</keyword>
<dbReference type="PRINTS" id="PR00778">
    <property type="entry name" value="HTHARSR"/>
</dbReference>
<evidence type="ECO:0000256" key="2">
    <source>
        <dbReference type="ARBA" id="ARBA00023125"/>
    </source>
</evidence>
<reference evidence="6" key="1">
    <citation type="submission" date="2016-10" db="EMBL/GenBank/DDBJ databases">
        <authorList>
            <person name="Varghese N."/>
            <person name="Submissions S."/>
        </authorList>
    </citation>
    <scope>NUCLEOTIDE SEQUENCE [LARGE SCALE GENOMIC DNA]</scope>
    <source>
        <strain evidence="6">CECT 8338</strain>
    </source>
</reference>
<keyword evidence="1" id="KW-0805">Transcription regulation</keyword>
<accession>A0A1H2HES4</accession>
<name>A0A1H2HES4_9GAMM</name>
<keyword evidence="3" id="KW-0804">Transcription</keyword>
<sequence>MLIADRIDTLIVSYLTPADNLSQDFTCARKYTYSKPMTTPLTRNQAIEAAIDSLDGTFFKALCEPARVAVLKRVMQLGRADVTDIATGLPQERSVISRHLQVLLDAGIVRASKVGRQVFYEVDGPAIVQRLEDILHHTKSLTPLCCPGSSG</sequence>
<dbReference type="PANTHER" id="PTHR43132:SF6">
    <property type="entry name" value="HTH-TYPE TRANSCRIPTIONAL REPRESSOR CZRA"/>
    <property type="match status" value="1"/>
</dbReference>
<dbReference type="AlphaFoldDB" id="A0A1H2HES4"/>
<dbReference type="InterPro" id="IPR036390">
    <property type="entry name" value="WH_DNA-bd_sf"/>
</dbReference>
<dbReference type="EMBL" id="LT629787">
    <property type="protein sequence ID" value="SDU30334.1"/>
    <property type="molecule type" value="Genomic_DNA"/>
</dbReference>
<dbReference type="GO" id="GO:0003700">
    <property type="term" value="F:DNA-binding transcription factor activity"/>
    <property type="evidence" value="ECO:0007669"/>
    <property type="project" value="InterPro"/>
</dbReference>
<protein>
    <submittedName>
        <fullName evidence="5">Transcriptional regulator, ArsR family</fullName>
    </submittedName>
</protein>
<dbReference type="CDD" id="cd00090">
    <property type="entry name" value="HTH_ARSR"/>
    <property type="match status" value="1"/>
</dbReference>
<dbReference type="PROSITE" id="PS50987">
    <property type="entry name" value="HTH_ARSR_2"/>
    <property type="match status" value="1"/>
</dbReference>
<dbReference type="STRING" id="1434072.SAMN05216210_2989"/>
<dbReference type="GO" id="GO:0003677">
    <property type="term" value="F:DNA binding"/>
    <property type="evidence" value="ECO:0007669"/>
    <property type="project" value="UniProtKB-KW"/>
</dbReference>
<evidence type="ECO:0000256" key="3">
    <source>
        <dbReference type="ARBA" id="ARBA00023163"/>
    </source>
</evidence>
<dbReference type="NCBIfam" id="NF033788">
    <property type="entry name" value="HTH_metalloreg"/>
    <property type="match status" value="1"/>
</dbReference>
<keyword evidence="6" id="KW-1185">Reference proteome</keyword>
<evidence type="ECO:0000313" key="6">
    <source>
        <dbReference type="Proteomes" id="UP000243924"/>
    </source>
</evidence>
<dbReference type="Pfam" id="PF01022">
    <property type="entry name" value="HTH_5"/>
    <property type="match status" value="1"/>
</dbReference>
<proteinExistence type="predicted"/>
<feature type="domain" description="HTH arsR-type" evidence="4">
    <location>
        <begin position="47"/>
        <end position="142"/>
    </location>
</feature>
<dbReference type="Proteomes" id="UP000243924">
    <property type="component" value="Chromosome I"/>
</dbReference>
<dbReference type="InterPro" id="IPR001845">
    <property type="entry name" value="HTH_ArsR_DNA-bd_dom"/>
</dbReference>
<organism evidence="5 6">
    <name type="scientific">Halopseudomonas salegens</name>
    <dbReference type="NCBI Taxonomy" id="1434072"/>
    <lineage>
        <taxon>Bacteria</taxon>
        <taxon>Pseudomonadati</taxon>
        <taxon>Pseudomonadota</taxon>
        <taxon>Gammaproteobacteria</taxon>
        <taxon>Pseudomonadales</taxon>
        <taxon>Pseudomonadaceae</taxon>
        <taxon>Halopseudomonas</taxon>
    </lineage>
</organism>
<dbReference type="PANTHER" id="PTHR43132">
    <property type="entry name" value="ARSENICAL RESISTANCE OPERON REPRESSOR ARSR-RELATED"/>
    <property type="match status" value="1"/>
</dbReference>
<evidence type="ECO:0000259" key="4">
    <source>
        <dbReference type="PROSITE" id="PS50987"/>
    </source>
</evidence>
<dbReference type="SMART" id="SM00418">
    <property type="entry name" value="HTH_ARSR"/>
    <property type="match status" value="1"/>
</dbReference>
<evidence type="ECO:0000313" key="5">
    <source>
        <dbReference type="EMBL" id="SDU30334.1"/>
    </source>
</evidence>
<evidence type="ECO:0000256" key="1">
    <source>
        <dbReference type="ARBA" id="ARBA00023015"/>
    </source>
</evidence>
<dbReference type="InterPro" id="IPR036388">
    <property type="entry name" value="WH-like_DNA-bd_sf"/>
</dbReference>
<dbReference type="Gene3D" id="1.10.10.10">
    <property type="entry name" value="Winged helix-like DNA-binding domain superfamily/Winged helix DNA-binding domain"/>
    <property type="match status" value="1"/>
</dbReference>
<dbReference type="SUPFAM" id="SSF46785">
    <property type="entry name" value="Winged helix' DNA-binding domain"/>
    <property type="match status" value="1"/>
</dbReference>
<dbReference type="InterPro" id="IPR051011">
    <property type="entry name" value="Metal_resp_trans_reg"/>
</dbReference>